<evidence type="ECO:0000256" key="3">
    <source>
        <dbReference type="ARBA" id="ARBA00023163"/>
    </source>
</evidence>
<feature type="region of interest" description="Disordered" evidence="5">
    <location>
        <begin position="59"/>
        <end position="98"/>
    </location>
</feature>
<evidence type="ECO:0000256" key="5">
    <source>
        <dbReference type="SAM" id="MobiDB-lite"/>
    </source>
</evidence>
<dbReference type="CDD" id="cd00067">
    <property type="entry name" value="GAL4"/>
    <property type="match status" value="1"/>
</dbReference>
<dbReference type="SUPFAM" id="SSF57701">
    <property type="entry name" value="Zn2/Cys6 DNA-binding domain"/>
    <property type="match status" value="1"/>
</dbReference>
<feature type="compositionally biased region" description="Polar residues" evidence="5">
    <location>
        <begin position="78"/>
        <end position="98"/>
    </location>
</feature>
<sequence>MNRVSKGSMIRKNGRPSSCEPCRISKIKCDNRRPICRRCETRCLSTKCYYHPAPMTKLNKDLTRNPTRHNKTKDIQIPMNQEPSQSTQSDLSDGATDSTAHSTYFGSTSFLSVFCETQPSISPTPVPHPVLRGGWSCDHASVASRLVQLLSARTCVEVNKAITRLLDDSLNYRPSSLPTPSEDRKGDGPVEERSCDSIIQWENAGDVPDPASFGTSTDFLSWLDDLGFETSLPEFLL</sequence>
<dbReference type="AlphaFoldDB" id="A0A5N6Z7T4"/>
<name>A0A5N6Z7T4_9EURO</name>
<reference evidence="8" key="1">
    <citation type="submission" date="2019-04" db="EMBL/GenBank/DDBJ databases">
        <title>Friends and foes A comparative genomics studyof 23 Aspergillus species from section Flavi.</title>
        <authorList>
            <consortium name="DOE Joint Genome Institute"/>
            <person name="Kjaerbolling I."/>
            <person name="Vesth T."/>
            <person name="Frisvad J.C."/>
            <person name="Nybo J.L."/>
            <person name="Theobald S."/>
            <person name="Kildgaard S."/>
            <person name="Isbrandt T."/>
            <person name="Kuo A."/>
            <person name="Sato A."/>
            <person name="Lyhne E.K."/>
            <person name="Kogle M.E."/>
            <person name="Wiebenga A."/>
            <person name="Kun R.S."/>
            <person name="Lubbers R.J."/>
            <person name="Makela M.R."/>
            <person name="Barry K."/>
            <person name="Chovatia M."/>
            <person name="Clum A."/>
            <person name="Daum C."/>
            <person name="Haridas S."/>
            <person name="He G."/>
            <person name="LaButti K."/>
            <person name="Lipzen A."/>
            <person name="Mondo S."/>
            <person name="Riley R."/>
            <person name="Salamov A."/>
            <person name="Simmons B.A."/>
            <person name="Magnuson J.K."/>
            <person name="Henrissat B."/>
            <person name="Mortensen U.H."/>
            <person name="Larsen T.O."/>
            <person name="Devries R.P."/>
            <person name="Grigoriev I.V."/>
            <person name="Machida M."/>
            <person name="Baker S.E."/>
            <person name="Andersen M.R."/>
        </authorList>
    </citation>
    <scope>NUCLEOTIDE SEQUENCE [LARGE SCALE GENOMIC DNA]</scope>
    <source>
        <strain evidence="8">CBS 553.77</strain>
    </source>
</reference>
<evidence type="ECO:0000313" key="8">
    <source>
        <dbReference type="Proteomes" id="UP000327118"/>
    </source>
</evidence>
<proteinExistence type="predicted"/>
<protein>
    <recommendedName>
        <fullName evidence="6">Zn(2)-C6 fungal-type domain-containing protein</fullName>
    </recommendedName>
</protein>
<dbReference type="GO" id="GO:0008270">
    <property type="term" value="F:zinc ion binding"/>
    <property type="evidence" value="ECO:0007669"/>
    <property type="project" value="InterPro"/>
</dbReference>
<keyword evidence="1" id="KW-0805">Transcription regulation</keyword>
<dbReference type="OrthoDB" id="4898680at2759"/>
<feature type="compositionally biased region" description="Basic and acidic residues" evidence="5">
    <location>
        <begin position="181"/>
        <end position="192"/>
    </location>
</feature>
<dbReference type="GO" id="GO:0009893">
    <property type="term" value="P:positive regulation of metabolic process"/>
    <property type="evidence" value="ECO:0007669"/>
    <property type="project" value="UniProtKB-ARBA"/>
</dbReference>
<keyword evidence="4" id="KW-0539">Nucleus</keyword>
<dbReference type="GO" id="GO:0003677">
    <property type="term" value="F:DNA binding"/>
    <property type="evidence" value="ECO:0007669"/>
    <property type="project" value="UniProtKB-KW"/>
</dbReference>
<dbReference type="PROSITE" id="PS50048">
    <property type="entry name" value="ZN2_CY6_FUNGAL_2"/>
    <property type="match status" value="1"/>
</dbReference>
<evidence type="ECO:0000259" key="6">
    <source>
        <dbReference type="PROSITE" id="PS50048"/>
    </source>
</evidence>
<dbReference type="Pfam" id="PF00172">
    <property type="entry name" value="Zn_clus"/>
    <property type="match status" value="1"/>
</dbReference>
<dbReference type="EMBL" id="ML739090">
    <property type="protein sequence ID" value="KAE8353717.1"/>
    <property type="molecule type" value="Genomic_DNA"/>
</dbReference>
<feature type="region of interest" description="Disordered" evidence="5">
    <location>
        <begin position="172"/>
        <end position="192"/>
    </location>
</feature>
<organism evidence="7 8">
    <name type="scientific">Aspergillus coremiiformis</name>
    <dbReference type="NCBI Taxonomy" id="138285"/>
    <lineage>
        <taxon>Eukaryota</taxon>
        <taxon>Fungi</taxon>
        <taxon>Dikarya</taxon>
        <taxon>Ascomycota</taxon>
        <taxon>Pezizomycotina</taxon>
        <taxon>Eurotiomycetes</taxon>
        <taxon>Eurotiomycetidae</taxon>
        <taxon>Eurotiales</taxon>
        <taxon>Aspergillaceae</taxon>
        <taxon>Aspergillus</taxon>
        <taxon>Aspergillus subgen. Circumdati</taxon>
    </lineage>
</organism>
<dbReference type="GO" id="GO:0000981">
    <property type="term" value="F:DNA-binding transcription factor activity, RNA polymerase II-specific"/>
    <property type="evidence" value="ECO:0007669"/>
    <property type="project" value="InterPro"/>
</dbReference>
<dbReference type="InterPro" id="IPR001138">
    <property type="entry name" value="Zn2Cys6_DnaBD"/>
</dbReference>
<dbReference type="PROSITE" id="PS00463">
    <property type="entry name" value="ZN2_CY6_FUNGAL_1"/>
    <property type="match status" value="1"/>
</dbReference>
<keyword evidence="2" id="KW-0238">DNA-binding</keyword>
<keyword evidence="3" id="KW-0804">Transcription</keyword>
<dbReference type="InterPro" id="IPR036864">
    <property type="entry name" value="Zn2-C6_fun-type_DNA-bd_sf"/>
</dbReference>
<dbReference type="Proteomes" id="UP000327118">
    <property type="component" value="Unassembled WGS sequence"/>
</dbReference>
<keyword evidence="8" id="KW-1185">Reference proteome</keyword>
<feature type="domain" description="Zn(2)-C6 fungal-type" evidence="6">
    <location>
        <begin position="18"/>
        <end position="50"/>
    </location>
</feature>
<evidence type="ECO:0000313" key="7">
    <source>
        <dbReference type="EMBL" id="KAE8353717.1"/>
    </source>
</evidence>
<accession>A0A5N6Z7T4</accession>
<evidence type="ECO:0000256" key="2">
    <source>
        <dbReference type="ARBA" id="ARBA00023125"/>
    </source>
</evidence>
<dbReference type="Gene3D" id="4.10.240.10">
    <property type="entry name" value="Zn(2)-C6 fungal-type DNA-binding domain"/>
    <property type="match status" value="1"/>
</dbReference>
<gene>
    <name evidence="7" type="ORF">BDV28DRAFT_101392</name>
</gene>
<evidence type="ECO:0000256" key="1">
    <source>
        <dbReference type="ARBA" id="ARBA00023015"/>
    </source>
</evidence>
<evidence type="ECO:0000256" key="4">
    <source>
        <dbReference type="ARBA" id="ARBA00023242"/>
    </source>
</evidence>